<evidence type="ECO:0000313" key="7">
    <source>
        <dbReference type="Proteomes" id="UP001592528"/>
    </source>
</evidence>
<proteinExistence type="predicted"/>
<dbReference type="Pfam" id="PF00440">
    <property type="entry name" value="TetR_N"/>
    <property type="match status" value="1"/>
</dbReference>
<dbReference type="Pfam" id="PF02909">
    <property type="entry name" value="TetR_C_1"/>
    <property type="match status" value="1"/>
</dbReference>
<keyword evidence="3" id="KW-0804">Transcription</keyword>
<evidence type="ECO:0000259" key="5">
    <source>
        <dbReference type="PROSITE" id="PS50977"/>
    </source>
</evidence>
<protein>
    <submittedName>
        <fullName evidence="6">TetR/AcrR family transcriptional regulator</fullName>
    </submittedName>
</protein>
<dbReference type="PANTHER" id="PTHR30055">
    <property type="entry name" value="HTH-TYPE TRANSCRIPTIONAL REGULATOR RUTR"/>
    <property type="match status" value="1"/>
</dbReference>
<accession>A0ABV6UEH5</accession>
<comment type="caution">
    <text evidence="6">The sequence shown here is derived from an EMBL/GenBank/DDBJ whole genome shotgun (WGS) entry which is preliminary data.</text>
</comment>
<evidence type="ECO:0000256" key="2">
    <source>
        <dbReference type="ARBA" id="ARBA00023125"/>
    </source>
</evidence>
<gene>
    <name evidence="6" type="ORF">ACEZDJ_00900</name>
</gene>
<evidence type="ECO:0000313" key="6">
    <source>
        <dbReference type="EMBL" id="MFC1399849.1"/>
    </source>
</evidence>
<dbReference type="InterPro" id="IPR036271">
    <property type="entry name" value="Tet_transcr_reg_TetR-rel_C_sf"/>
</dbReference>
<evidence type="ECO:0000256" key="4">
    <source>
        <dbReference type="PROSITE-ProRule" id="PRU00335"/>
    </source>
</evidence>
<name>A0ABV6UEH5_9ACTN</name>
<dbReference type="SUPFAM" id="SSF46689">
    <property type="entry name" value="Homeodomain-like"/>
    <property type="match status" value="1"/>
</dbReference>
<sequence length="234" mass="25347">MSQSVPRRRAPRNSLSAELIVDRALALLDQKGIEAFSMRALAEELGVGTMALYTYFRGKEELFRAARDRVLGTYQPPCTSGSWDEQLRALCLSMYELFTGRPSVLQLLAEGKAEGDFADAASVTMEQVVKLLCGSGLDRQAAARAAGTLIGFTIGSALRQVRECDEEGQMTAKAELLRRRFAALSPERHPALTDLAPELTVAREDGEGQYTFGLGLILCGLRELAGSDCAAPQS</sequence>
<feature type="DNA-binding region" description="H-T-H motif" evidence="4">
    <location>
        <begin position="37"/>
        <end position="56"/>
    </location>
</feature>
<evidence type="ECO:0000256" key="1">
    <source>
        <dbReference type="ARBA" id="ARBA00023015"/>
    </source>
</evidence>
<dbReference type="RefSeq" id="WP_051724914.1">
    <property type="nucleotide sequence ID" value="NZ_JBHEZZ010000001.1"/>
</dbReference>
<feature type="domain" description="HTH tetR-type" evidence="5">
    <location>
        <begin position="14"/>
        <end position="74"/>
    </location>
</feature>
<dbReference type="EMBL" id="JBHEZZ010000001">
    <property type="protein sequence ID" value="MFC1399849.1"/>
    <property type="molecule type" value="Genomic_DNA"/>
</dbReference>
<dbReference type="PANTHER" id="PTHR30055:SF234">
    <property type="entry name" value="HTH-TYPE TRANSCRIPTIONAL REGULATOR BETI"/>
    <property type="match status" value="1"/>
</dbReference>
<dbReference type="PROSITE" id="PS50977">
    <property type="entry name" value="HTH_TETR_2"/>
    <property type="match status" value="1"/>
</dbReference>
<evidence type="ECO:0000256" key="3">
    <source>
        <dbReference type="ARBA" id="ARBA00023163"/>
    </source>
</evidence>
<dbReference type="SUPFAM" id="SSF48498">
    <property type="entry name" value="Tetracyclin repressor-like, C-terminal domain"/>
    <property type="match status" value="1"/>
</dbReference>
<dbReference type="InterPro" id="IPR001647">
    <property type="entry name" value="HTH_TetR"/>
</dbReference>
<dbReference type="Gene3D" id="1.10.357.10">
    <property type="entry name" value="Tetracycline Repressor, domain 2"/>
    <property type="match status" value="1"/>
</dbReference>
<reference evidence="6 7" key="1">
    <citation type="submission" date="2024-09" db="EMBL/GenBank/DDBJ databases">
        <authorList>
            <person name="Lee S.D."/>
        </authorList>
    </citation>
    <scope>NUCLEOTIDE SEQUENCE [LARGE SCALE GENOMIC DNA]</scope>
    <source>
        <strain evidence="6 7">N1-5</strain>
    </source>
</reference>
<keyword evidence="7" id="KW-1185">Reference proteome</keyword>
<dbReference type="InterPro" id="IPR050109">
    <property type="entry name" value="HTH-type_TetR-like_transc_reg"/>
</dbReference>
<organism evidence="6 7">
    <name type="scientific">Streptacidiphilus cavernicola</name>
    <dbReference type="NCBI Taxonomy" id="3342716"/>
    <lineage>
        <taxon>Bacteria</taxon>
        <taxon>Bacillati</taxon>
        <taxon>Actinomycetota</taxon>
        <taxon>Actinomycetes</taxon>
        <taxon>Kitasatosporales</taxon>
        <taxon>Streptomycetaceae</taxon>
        <taxon>Streptacidiphilus</taxon>
    </lineage>
</organism>
<keyword evidence="2 4" id="KW-0238">DNA-binding</keyword>
<dbReference type="InterPro" id="IPR009057">
    <property type="entry name" value="Homeodomain-like_sf"/>
</dbReference>
<keyword evidence="1" id="KW-0805">Transcription regulation</keyword>
<dbReference type="InterPro" id="IPR004111">
    <property type="entry name" value="Repressor_TetR_C"/>
</dbReference>
<dbReference type="Proteomes" id="UP001592528">
    <property type="component" value="Unassembled WGS sequence"/>
</dbReference>
<dbReference type="PRINTS" id="PR00455">
    <property type="entry name" value="HTHTETR"/>
</dbReference>